<dbReference type="AlphaFoldDB" id="A0A2I0A737"/>
<dbReference type="SUPFAM" id="SSF50630">
    <property type="entry name" value="Acid proteases"/>
    <property type="match status" value="1"/>
</dbReference>
<dbReference type="GO" id="GO:0006508">
    <property type="term" value="P:proteolysis"/>
    <property type="evidence" value="ECO:0007669"/>
    <property type="project" value="UniProtKB-KW"/>
</dbReference>
<evidence type="ECO:0000256" key="3">
    <source>
        <dbReference type="RuleBase" id="RU000454"/>
    </source>
</evidence>
<protein>
    <submittedName>
        <fullName evidence="6">Protein aspartic protease in guard cell 1</fullName>
    </submittedName>
</protein>
<keyword evidence="3 6" id="KW-0645">Protease</keyword>
<keyword evidence="3" id="KW-0064">Aspartyl protease</keyword>
<dbReference type="EMBL" id="KZ452013">
    <property type="protein sequence ID" value="PKA51356.1"/>
    <property type="molecule type" value="Genomic_DNA"/>
</dbReference>
<keyword evidence="7" id="KW-1185">Reference proteome</keyword>
<feature type="chain" id="PRO_5014154101" evidence="4">
    <location>
        <begin position="25"/>
        <end position="455"/>
    </location>
</feature>
<keyword evidence="4" id="KW-0732">Signal</keyword>
<feature type="active site" evidence="2">
    <location>
        <position position="336"/>
    </location>
</feature>
<dbReference type="GO" id="GO:0004190">
    <property type="term" value="F:aspartic-type endopeptidase activity"/>
    <property type="evidence" value="ECO:0007669"/>
    <property type="project" value="UniProtKB-KW"/>
</dbReference>
<dbReference type="InterPro" id="IPR033121">
    <property type="entry name" value="PEPTIDASE_A1"/>
</dbReference>
<organism evidence="6 7">
    <name type="scientific">Apostasia shenzhenica</name>
    <dbReference type="NCBI Taxonomy" id="1088818"/>
    <lineage>
        <taxon>Eukaryota</taxon>
        <taxon>Viridiplantae</taxon>
        <taxon>Streptophyta</taxon>
        <taxon>Embryophyta</taxon>
        <taxon>Tracheophyta</taxon>
        <taxon>Spermatophyta</taxon>
        <taxon>Magnoliopsida</taxon>
        <taxon>Liliopsida</taxon>
        <taxon>Asparagales</taxon>
        <taxon>Orchidaceae</taxon>
        <taxon>Apostasioideae</taxon>
        <taxon>Apostasia</taxon>
    </lineage>
</organism>
<dbReference type="PANTHER" id="PTHR13683">
    <property type="entry name" value="ASPARTYL PROTEASES"/>
    <property type="match status" value="1"/>
</dbReference>
<proteinExistence type="inferred from homology"/>
<reference evidence="6 7" key="1">
    <citation type="journal article" date="2017" name="Nature">
        <title>The Apostasia genome and the evolution of orchids.</title>
        <authorList>
            <person name="Zhang G.Q."/>
            <person name="Liu K.W."/>
            <person name="Li Z."/>
            <person name="Lohaus R."/>
            <person name="Hsiao Y.Y."/>
            <person name="Niu S.C."/>
            <person name="Wang J.Y."/>
            <person name="Lin Y.C."/>
            <person name="Xu Q."/>
            <person name="Chen L.J."/>
            <person name="Yoshida K."/>
            <person name="Fujiwara S."/>
            <person name="Wang Z.W."/>
            <person name="Zhang Y.Q."/>
            <person name="Mitsuda N."/>
            <person name="Wang M."/>
            <person name="Liu G.H."/>
            <person name="Pecoraro L."/>
            <person name="Huang H.X."/>
            <person name="Xiao X.J."/>
            <person name="Lin M."/>
            <person name="Wu X.Y."/>
            <person name="Wu W.L."/>
            <person name="Chen Y.Y."/>
            <person name="Chang S.B."/>
            <person name="Sakamoto S."/>
            <person name="Ohme-Takagi M."/>
            <person name="Yagi M."/>
            <person name="Zeng S.J."/>
            <person name="Shen C.Y."/>
            <person name="Yeh C.M."/>
            <person name="Luo Y.B."/>
            <person name="Tsai W.C."/>
            <person name="Van de Peer Y."/>
            <person name="Liu Z.J."/>
        </authorList>
    </citation>
    <scope>NUCLEOTIDE SEQUENCE [LARGE SCALE GENOMIC DNA]</scope>
    <source>
        <strain evidence="7">cv. Shenzhen</strain>
        <tissue evidence="6">Stem</tissue>
    </source>
</reference>
<feature type="domain" description="Peptidase A1" evidence="5">
    <location>
        <begin position="117"/>
        <end position="450"/>
    </location>
</feature>
<name>A0A2I0A737_9ASPA</name>
<dbReference type="InterPro" id="IPR032861">
    <property type="entry name" value="TAXi_N"/>
</dbReference>
<accession>A0A2I0A737</accession>
<dbReference type="PRINTS" id="PR00792">
    <property type="entry name" value="PEPSIN"/>
</dbReference>
<dbReference type="Proteomes" id="UP000236161">
    <property type="component" value="Unassembled WGS sequence"/>
</dbReference>
<keyword evidence="3" id="KW-0378">Hydrolase</keyword>
<comment type="similarity">
    <text evidence="1 3">Belongs to the peptidase A1 family.</text>
</comment>
<dbReference type="PROSITE" id="PS51767">
    <property type="entry name" value="PEPTIDASE_A1"/>
    <property type="match status" value="1"/>
</dbReference>
<dbReference type="Pfam" id="PF14543">
    <property type="entry name" value="TAXi_N"/>
    <property type="match status" value="1"/>
</dbReference>
<dbReference type="FunFam" id="2.40.70.10:FF:000013">
    <property type="entry name" value="Aspartyl protease AED1"/>
    <property type="match status" value="1"/>
</dbReference>
<dbReference type="FunFam" id="2.40.70.10:FF:000031">
    <property type="entry name" value="Aspartyl protease AED1"/>
    <property type="match status" value="1"/>
</dbReference>
<dbReference type="InterPro" id="IPR001969">
    <property type="entry name" value="Aspartic_peptidase_AS"/>
</dbReference>
<dbReference type="InterPro" id="IPR021109">
    <property type="entry name" value="Peptidase_aspartic_dom_sf"/>
</dbReference>
<sequence>MATELLLGLTFFLLLLLFPFAAPAREVPLSSCSAQIEAVSEKRNSSGLYLTLHHPRSPCSPAADLRNLPFSEVLHHESRRVASLSHRLQRGATAATATTAAVSVPLTQGTALGVGNYIARIGLGTPAKFASVIVDTGSSLSWVQCSPCKMSCHKQRDPIFNPAASSTYRPLPCSATECSELQSATLNPSACSRSATCIYEATYGDSSFSLGYLSKDKLSFSGSGALAGFTFGCGEDNEGLFGETAGIVGLAKNKLSLLSQIAPVYGNSFSYCLPTSSGVGFVSFGGYRSSEFSFTPMATSSLDKTLYFLKLTGITVARKSLAVSESVYAGTPTIIDSGTVITRLPEAAYAALSKAVVAAIGGKRPRAPPYSILDTCYRGIVAGLPVPEVELVFAGGATVRLSARNVMIDVKGGTTCLAFAAAGGVAIIGNRQQQTFKVVYDVGSQKIGFAANGCG</sequence>
<feature type="signal peptide" evidence="4">
    <location>
        <begin position="1"/>
        <end position="24"/>
    </location>
</feature>
<evidence type="ECO:0000259" key="5">
    <source>
        <dbReference type="PROSITE" id="PS51767"/>
    </source>
</evidence>
<evidence type="ECO:0000313" key="6">
    <source>
        <dbReference type="EMBL" id="PKA51356.1"/>
    </source>
</evidence>
<dbReference type="InterPro" id="IPR001461">
    <property type="entry name" value="Aspartic_peptidase_A1"/>
</dbReference>
<evidence type="ECO:0000256" key="2">
    <source>
        <dbReference type="PIRSR" id="PIRSR601461-1"/>
    </source>
</evidence>
<evidence type="ECO:0000256" key="1">
    <source>
        <dbReference type="ARBA" id="ARBA00007447"/>
    </source>
</evidence>
<dbReference type="STRING" id="1088818.A0A2I0A737"/>
<dbReference type="Gene3D" id="2.40.70.10">
    <property type="entry name" value="Acid Proteases"/>
    <property type="match status" value="2"/>
</dbReference>
<gene>
    <name evidence="6" type="primary">ASPG1</name>
    <name evidence="6" type="ORF">AXF42_Ash002721</name>
</gene>
<evidence type="ECO:0000313" key="7">
    <source>
        <dbReference type="Proteomes" id="UP000236161"/>
    </source>
</evidence>
<dbReference type="Pfam" id="PF14541">
    <property type="entry name" value="TAXi_C"/>
    <property type="match status" value="1"/>
</dbReference>
<dbReference type="OrthoDB" id="2747330at2759"/>
<evidence type="ECO:0000256" key="4">
    <source>
        <dbReference type="SAM" id="SignalP"/>
    </source>
</evidence>
<feature type="active site" evidence="2">
    <location>
        <position position="135"/>
    </location>
</feature>
<dbReference type="PANTHER" id="PTHR13683:SF809">
    <property type="entry name" value="PEPTIDASE A1 DOMAIN-CONTAINING PROTEIN"/>
    <property type="match status" value="1"/>
</dbReference>
<dbReference type="PROSITE" id="PS00141">
    <property type="entry name" value="ASP_PROTEASE"/>
    <property type="match status" value="1"/>
</dbReference>
<dbReference type="InterPro" id="IPR032799">
    <property type="entry name" value="TAXi_C"/>
</dbReference>